<dbReference type="EC" id="2.7.11.1" evidence="2"/>
<keyword evidence="6" id="KW-0418">Kinase</keyword>
<dbReference type="OrthoDB" id="6363454at2759"/>
<reference evidence="11" key="1">
    <citation type="submission" date="2025-08" db="UniProtKB">
        <authorList>
            <consortium name="Ensembl"/>
        </authorList>
    </citation>
    <scope>IDENTIFICATION</scope>
</reference>
<dbReference type="Pfam" id="PF05461">
    <property type="entry name" value="ApoL"/>
    <property type="match status" value="1"/>
</dbReference>
<comment type="catalytic activity">
    <reaction evidence="8">
        <text>L-threonyl-[protein] + ATP = O-phospho-L-threonyl-[protein] + ADP + H(+)</text>
        <dbReference type="Rhea" id="RHEA:46608"/>
        <dbReference type="Rhea" id="RHEA-COMP:11060"/>
        <dbReference type="Rhea" id="RHEA-COMP:11605"/>
        <dbReference type="ChEBI" id="CHEBI:15378"/>
        <dbReference type="ChEBI" id="CHEBI:30013"/>
        <dbReference type="ChEBI" id="CHEBI:30616"/>
        <dbReference type="ChEBI" id="CHEBI:61977"/>
        <dbReference type="ChEBI" id="CHEBI:456216"/>
        <dbReference type="EC" id="2.7.11.1"/>
    </reaction>
</comment>
<keyword evidence="3" id="KW-0723">Serine/threonine-protein kinase</keyword>
<sequence length="599" mass="67662">MGSQQSLLKERGYTFLKEVVTKDTETAALVNKNGRKYIIKTIKTTNMDNEIKQRTQSEVASLTDIDHRHIVHHVESFTDVNNCYIVMDYCEGGDLTEKIKEQKSKDTPFLEEKILDWFVQICLALKHVHDRKIVHRNIKPQNIFFTTKETIKLGDFGVSKILNRKDEYAKNKPETPIYTSPDLWKDEIFNAKSDIWALGCVLYELCTLEFAFSVQEHFFLFELWSKPCPQISENFSVELRHLVEELLHKDPARRPTIDGILKKEFLAKRIPRQFSFMEEALVVPATFPLEEPGICDWNNERLPCDSKMEKCSEDGWMGNNKIPMDRDLKNMMCQFNQDFETFKKLYDRDVGDIQNLVKKLEMTADGLERVHFGTTVGSLTGSVVGAAGGVTSIVGLILAPFTLGASLIVTGVGIGVAVAGGATSAVSNITNMVNQSTERKTIEETITEYRERMEPILMSVEGIRTGIENIKEHESYANVANMAQAAFIAGRGLGGIAQFFRVTQVVNAGRVAVQAARVVRVAEAFTGVLSALFIALDVYFIAKDAKEIHSIRQGSQQRDKIKSATMKLVANIREMVSQFMEKLGELECIWAEFKNSEYF</sequence>
<dbReference type="GO" id="GO:0042157">
    <property type="term" value="P:lipoprotein metabolic process"/>
    <property type="evidence" value="ECO:0007669"/>
    <property type="project" value="InterPro"/>
</dbReference>
<evidence type="ECO:0000256" key="6">
    <source>
        <dbReference type="ARBA" id="ARBA00022777"/>
    </source>
</evidence>
<dbReference type="SUPFAM" id="SSF56112">
    <property type="entry name" value="Protein kinase-like (PK-like)"/>
    <property type="match status" value="1"/>
</dbReference>
<dbReference type="Proteomes" id="UP000261540">
    <property type="component" value="Unplaced"/>
</dbReference>
<evidence type="ECO:0000256" key="2">
    <source>
        <dbReference type="ARBA" id="ARBA00012513"/>
    </source>
</evidence>
<evidence type="ECO:0000256" key="8">
    <source>
        <dbReference type="ARBA" id="ARBA00047899"/>
    </source>
</evidence>
<evidence type="ECO:0000256" key="4">
    <source>
        <dbReference type="ARBA" id="ARBA00022679"/>
    </source>
</evidence>
<keyword evidence="4" id="KW-0808">Transferase</keyword>
<evidence type="ECO:0000256" key="1">
    <source>
        <dbReference type="ARBA" id="ARBA00010090"/>
    </source>
</evidence>
<evidence type="ECO:0000313" key="12">
    <source>
        <dbReference type="Proteomes" id="UP000261540"/>
    </source>
</evidence>
<dbReference type="GO" id="GO:0005524">
    <property type="term" value="F:ATP binding"/>
    <property type="evidence" value="ECO:0007669"/>
    <property type="project" value="UniProtKB-KW"/>
</dbReference>
<dbReference type="Gene3D" id="1.10.510.10">
    <property type="entry name" value="Transferase(Phosphotransferase) domain 1"/>
    <property type="match status" value="1"/>
</dbReference>
<dbReference type="GO" id="GO:0005576">
    <property type="term" value="C:extracellular region"/>
    <property type="evidence" value="ECO:0007669"/>
    <property type="project" value="InterPro"/>
</dbReference>
<keyword evidence="7" id="KW-0067">ATP-binding</keyword>
<evidence type="ECO:0000256" key="9">
    <source>
        <dbReference type="ARBA" id="ARBA00048679"/>
    </source>
</evidence>
<dbReference type="GO" id="GO:0004674">
    <property type="term" value="F:protein serine/threonine kinase activity"/>
    <property type="evidence" value="ECO:0007669"/>
    <property type="project" value="UniProtKB-KW"/>
</dbReference>
<organism evidence="11 12">
    <name type="scientific">Paramormyrops kingsleyae</name>
    <dbReference type="NCBI Taxonomy" id="1676925"/>
    <lineage>
        <taxon>Eukaryota</taxon>
        <taxon>Metazoa</taxon>
        <taxon>Chordata</taxon>
        <taxon>Craniata</taxon>
        <taxon>Vertebrata</taxon>
        <taxon>Euteleostomi</taxon>
        <taxon>Actinopterygii</taxon>
        <taxon>Neopterygii</taxon>
        <taxon>Teleostei</taxon>
        <taxon>Osteoglossocephala</taxon>
        <taxon>Osteoglossomorpha</taxon>
        <taxon>Osteoglossiformes</taxon>
        <taxon>Mormyridae</taxon>
        <taxon>Paramormyrops</taxon>
    </lineage>
</organism>
<evidence type="ECO:0000256" key="7">
    <source>
        <dbReference type="ARBA" id="ARBA00022840"/>
    </source>
</evidence>
<reference evidence="11" key="2">
    <citation type="submission" date="2025-09" db="UniProtKB">
        <authorList>
            <consortium name="Ensembl"/>
        </authorList>
    </citation>
    <scope>IDENTIFICATION</scope>
</reference>
<evidence type="ECO:0000256" key="5">
    <source>
        <dbReference type="ARBA" id="ARBA00022741"/>
    </source>
</evidence>
<dbReference type="InterPro" id="IPR000719">
    <property type="entry name" value="Prot_kinase_dom"/>
</dbReference>
<accession>A0A3B3QL16</accession>
<dbReference type="Ensembl" id="ENSPKIT00000030846.1">
    <property type="protein sequence ID" value="ENSPKIP00000006813.1"/>
    <property type="gene ID" value="ENSPKIG00000022944.1"/>
</dbReference>
<dbReference type="PANTHER" id="PTHR44899">
    <property type="entry name" value="CAMK FAMILY PROTEIN KINASE"/>
    <property type="match status" value="1"/>
</dbReference>
<dbReference type="InterPro" id="IPR011009">
    <property type="entry name" value="Kinase-like_dom_sf"/>
</dbReference>
<comment type="similarity">
    <text evidence="1">Belongs to the apolipoprotein L family.</text>
</comment>
<dbReference type="PROSITE" id="PS50011">
    <property type="entry name" value="PROTEIN_KINASE_DOM"/>
    <property type="match status" value="1"/>
</dbReference>
<dbReference type="GeneID" id="111858115"/>
<dbReference type="InterPro" id="IPR051131">
    <property type="entry name" value="NEK_Ser/Thr_kinase_NIMA"/>
</dbReference>
<protein>
    <recommendedName>
        <fullName evidence="2">non-specific serine/threonine protein kinase</fullName>
        <ecNumber evidence="2">2.7.11.1</ecNumber>
    </recommendedName>
</protein>
<dbReference type="PANTHER" id="PTHR44899:SF4">
    <property type="entry name" value="SERINE_THREONINE-PROTEIN KINASE NEK1"/>
    <property type="match status" value="1"/>
</dbReference>
<evidence type="ECO:0000259" key="10">
    <source>
        <dbReference type="PROSITE" id="PS50011"/>
    </source>
</evidence>
<dbReference type="KEGG" id="pki:111858115"/>
<evidence type="ECO:0000313" key="11">
    <source>
        <dbReference type="Ensembl" id="ENSPKIP00000006813.1"/>
    </source>
</evidence>
<dbReference type="Gene3D" id="1.20.1170.10">
    <property type="match status" value="1"/>
</dbReference>
<dbReference type="RefSeq" id="XP_023695329.1">
    <property type="nucleotide sequence ID" value="XM_023839561.2"/>
</dbReference>
<dbReference type="InterPro" id="IPR008405">
    <property type="entry name" value="ApoL"/>
</dbReference>
<dbReference type="GO" id="GO:0008289">
    <property type="term" value="F:lipid binding"/>
    <property type="evidence" value="ECO:0007669"/>
    <property type="project" value="InterPro"/>
</dbReference>
<dbReference type="STRING" id="1676925.ENSPKIP00000006813"/>
<feature type="domain" description="Protein kinase" evidence="10">
    <location>
        <begin position="1"/>
        <end position="266"/>
    </location>
</feature>
<dbReference type="GeneTree" id="ENSGT00940000158460"/>
<dbReference type="Pfam" id="PF00069">
    <property type="entry name" value="Pkinase"/>
    <property type="match status" value="1"/>
</dbReference>
<keyword evidence="12" id="KW-1185">Reference proteome</keyword>
<dbReference type="AlphaFoldDB" id="A0A3B3QL16"/>
<comment type="catalytic activity">
    <reaction evidence="9">
        <text>L-seryl-[protein] + ATP = O-phospho-L-seryl-[protein] + ADP + H(+)</text>
        <dbReference type="Rhea" id="RHEA:17989"/>
        <dbReference type="Rhea" id="RHEA-COMP:9863"/>
        <dbReference type="Rhea" id="RHEA-COMP:11604"/>
        <dbReference type="ChEBI" id="CHEBI:15378"/>
        <dbReference type="ChEBI" id="CHEBI:29999"/>
        <dbReference type="ChEBI" id="CHEBI:30616"/>
        <dbReference type="ChEBI" id="CHEBI:83421"/>
        <dbReference type="ChEBI" id="CHEBI:456216"/>
        <dbReference type="EC" id="2.7.11.1"/>
    </reaction>
</comment>
<dbReference type="GO" id="GO:0006869">
    <property type="term" value="P:lipid transport"/>
    <property type="evidence" value="ECO:0007669"/>
    <property type="project" value="InterPro"/>
</dbReference>
<proteinExistence type="inferred from homology"/>
<keyword evidence="5" id="KW-0547">Nucleotide-binding</keyword>
<evidence type="ECO:0000256" key="3">
    <source>
        <dbReference type="ARBA" id="ARBA00022527"/>
    </source>
</evidence>
<name>A0A3B3QL16_9TELE</name>